<accession>A0A2T4Z8V0</accession>
<evidence type="ECO:0000313" key="2">
    <source>
        <dbReference type="EMBL" id="PTM58318.1"/>
    </source>
</evidence>
<keyword evidence="1" id="KW-1133">Transmembrane helix</keyword>
<evidence type="ECO:0000256" key="1">
    <source>
        <dbReference type="SAM" id="Phobius"/>
    </source>
</evidence>
<evidence type="ECO:0000313" key="3">
    <source>
        <dbReference type="Proteomes" id="UP000241639"/>
    </source>
</evidence>
<keyword evidence="1" id="KW-0472">Membrane</keyword>
<reference evidence="2 3" key="1">
    <citation type="submission" date="2018-04" db="EMBL/GenBank/DDBJ databases">
        <title>Genomic Encyclopedia of Archaeal and Bacterial Type Strains, Phase II (KMG-II): from individual species to whole genera.</title>
        <authorList>
            <person name="Goeker M."/>
        </authorList>
    </citation>
    <scope>NUCLEOTIDE SEQUENCE [LARGE SCALE GENOMIC DNA]</scope>
    <source>
        <strain evidence="2 3">DSM 45169</strain>
    </source>
</reference>
<dbReference type="PROSITE" id="PS51257">
    <property type="entry name" value="PROKAR_LIPOPROTEIN"/>
    <property type="match status" value="1"/>
</dbReference>
<sequence>MVEELKLLLIRPWFYAFSALSVLVLLSACGNQLSGSEKAAVQFYKSVWVEGDMDHAAKMLSNRVNPQEVRWRVDDTLTEAMTNPSILVVESPTDRQSVNTRTVLIHRPADKRDYRVTVRRIPGGRWKVLDFQQNYDKDRGGYISNDAYQRLSSEFPGVNWKRVDNP</sequence>
<dbReference type="AlphaFoldDB" id="A0A2T4Z8V0"/>
<name>A0A2T4Z8V0_9BACL</name>
<keyword evidence="3" id="KW-1185">Reference proteome</keyword>
<keyword evidence="1" id="KW-0812">Transmembrane</keyword>
<comment type="caution">
    <text evidence="2">The sequence shown here is derived from an EMBL/GenBank/DDBJ whole genome shotgun (WGS) entry which is preliminary data.</text>
</comment>
<gene>
    <name evidence="2" type="ORF">C8J48_0899</name>
</gene>
<protein>
    <submittedName>
        <fullName evidence="2">Uncharacterized protein</fullName>
    </submittedName>
</protein>
<proteinExistence type="predicted"/>
<dbReference type="EMBL" id="PZZP01000001">
    <property type="protein sequence ID" value="PTM58318.1"/>
    <property type="molecule type" value="Genomic_DNA"/>
</dbReference>
<feature type="transmembrane region" description="Helical" evidence="1">
    <location>
        <begin position="12"/>
        <end position="29"/>
    </location>
</feature>
<organism evidence="2 3">
    <name type="scientific">Desmospora activa DSM 45169</name>
    <dbReference type="NCBI Taxonomy" id="1121389"/>
    <lineage>
        <taxon>Bacteria</taxon>
        <taxon>Bacillati</taxon>
        <taxon>Bacillota</taxon>
        <taxon>Bacilli</taxon>
        <taxon>Bacillales</taxon>
        <taxon>Thermoactinomycetaceae</taxon>
        <taxon>Desmospora</taxon>
    </lineage>
</organism>
<dbReference type="Proteomes" id="UP000241639">
    <property type="component" value="Unassembled WGS sequence"/>
</dbReference>